<evidence type="ECO:0000313" key="1">
    <source>
        <dbReference type="EMBL" id="MBK0403148.1"/>
    </source>
</evidence>
<name>A0ABS1C1E1_9BACT</name>
<organism evidence="1 2">
    <name type="scientific">Adhaeribacter terrigena</name>
    <dbReference type="NCBI Taxonomy" id="2793070"/>
    <lineage>
        <taxon>Bacteria</taxon>
        <taxon>Pseudomonadati</taxon>
        <taxon>Bacteroidota</taxon>
        <taxon>Cytophagia</taxon>
        <taxon>Cytophagales</taxon>
        <taxon>Hymenobacteraceae</taxon>
        <taxon>Adhaeribacter</taxon>
    </lineage>
</organism>
<keyword evidence="2" id="KW-1185">Reference proteome</keyword>
<gene>
    <name evidence="1" type="ORF">I5M27_09140</name>
</gene>
<sequence length="136" mass="16062">MKEKQIEIEIYDKEENSTTTFLVEKISENKFKLLDNDFFNSRYNLGTEIEIRINSEGKNEFVRIVKESKFVTRRFLLNSQFKESEYQLLGDEIEKQGGHWEVGFGSVAVINLPKNSKLDLDQIFKIFNFKPVEIKE</sequence>
<evidence type="ECO:0000313" key="2">
    <source>
        <dbReference type="Proteomes" id="UP000644147"/>
    </source>
</evidence>
<accession>A0ABS1C1E1</accession>
<reference evidence="1 2" key="1">
    <citation type="submission" date="2020-12" db="EMBL/GenBank/DDBJ databases">
        <title>Bacterial novel species Adhaeribacter sp. BT258 isolated from soil.</title>
        <authorList>
            <person name="Jung H.-Y."/>
        </authorList>
    </citation>
    <scope>NUCLEOTIDE SEQUENCE [LARGE SCALE GENOMIC DNA]</scope>
    <source>
        <strain evidence="1 2">BT258</strain>
    </source>
</reference>
<evidence type="ECO:0008006" key="3">
    <source>
        <dbReference type="Google" id="ProtNLM"/>
    </source>
</evidence>
<dbReference type="RefSeq" id="WP_200505909.1">
    <property type="nucleotide sequence ID" value="NZ_JAEHFX010000004.1"/>
</dbReference>
<dbReference type="Proteomes" id="UP000644147">
    <property type="component" value="Unassembled WGS sequence"/>
</dbReference>
<comment type="caution">
    <text evidence="1">The sequence shown here is derived from an EMBL/GenBank/DDBJ whole genome shotgun (WGS) entry which is preliminary data.</text>
</comment>
<protein>
    <recommendedName>
        <fullName evidence="3">DUF4265 domain-containing protein</fullName>
    </recommendedName>
</protein>
<proteinExistence type="predicted"/>
<dbReference type="EMBL" id="JAEHFX010000004">
    <property type="protein sequence ID" value="MBK0403148.1"/>
    <property type="molecule type" value="Genomic_DNA"/>
</dbReference>